<reference evidence="1 2" key="1">
    <citation type="submission" date="2024-01" db="EMBL/GenBank/DDBJ databases">
        <title>Genome assemblies of Stephania.</title>
        <authorList>
            <person name="Yang L."/>
        </authorList>
    </citation>
    <scope>NUCLEOTIDE SEQUENCE [LARGE SCALE GENOMIC DNA]</scope>
    <source>
        <strain evidence="1">QJT</strain>
        <tissue evidence="1">Leaf</tissue>
    </source>
</reference>
<name>A0AAP0ENL8_9MAGN</name>
<organism evidence="1 2">
    <name type="scientific">Stephania japonica</name>
    <dbReference type="NCBI Taxonomy" id="461633"/>
    <lineage>
        <taxon>Eukaryota</taxon>
        <taxon>Viridiplantae</taxon>
        <taxon>Streptophyta</taxon>
        <taxon>Embryophyta</taxon>
        <taxon>Tracheophyta</taxon>
        <taxon>Spermatophyta</taxon>
        <taxon>Magnoliopsida</taxon>
        <taxon>Ranunculales</taxon>
        <taxon>Menispermaceae</taxon>
        <taxon>Menispermoideae</taxon>
        <taxon>Cissampelideae</taxon>
        <taxon>Stephania</taxon>
    </lineage>
</organism>
<dbReference type="AlphaFoldDB" id="A0AAP0ENL8"/>
<evidence type="ECO:0000313" key="1">
    <source>
        <dbReference type="EMBL" id="KAK9096566.1"/>
    </source>
</evidence>
<evidence type="ECO:0000313" key="2">
    <source>
        <dbReference type="Proteomes" id="UP001417504"/>
    </source>
</evidence>
<dbReference type="Proteomes" id="UP001417504">
    <property type="component" value="Unassembled WGS sequence"/>
</dbReference>
<accession>A0AAP0ENL8</accession>
<dbReference type="EMBL" id="JBBNAE010000009">
    <property type="protein sequence ID" value="KAK9096566.1"/>
    <property type="molecule type" value="Genomic_DNA"/>
</dbReference>
<proteinExistence type="predicted"/>
<comment type="caution">
    <text evidence="1">The sequence shown here is derived from an EMBL/GenBank/DDBJ whole genome shotgun (WGS) entry which is preliminary data.</text>
</comment>
<gene>
    <name evidence="1" type="ORF">Sjap_022063</name>
</gene>
<protein>
    <submittedName>
        <fullName evidence="1">Uncharacterized protein</fullName>
    </submittedName>
</protein>
<sequence>MGVDVKGIIVFWRRCYGIEVQIAELICGIEATGEGSSVIVPSPVQSHAWPFLLDSRDLFGIAKIGLAYWGRGIFNVILIPCKIADVLCEAGKSFGVKSICLFGGSSKGPHIQGLKSMFTKALRRCRKGVPLDTVFIHPSVIEMLDSAAEDAIKCRHLFKIRLYCNHEEEVASISDEEMLDGDDNIDDKEMVDGDTKIEDEEMVDANIDHEEMVVANIDDKDEKMVDANIHDEEMVEHGT</sequence>
<keyword evidence="2" id="KW-1185">Reference proteome</keyword>